<evidence type="ECO:0000313" key="3">
    <source>
        <dbReference type="Proteomes" id="UP000507222"/>
    </source>
</evidence>
<evidence type="ECO:0000256" key="1">
    <source>
        <dbReference type="SAM" id="Phobius"/>
    </source>
</evidence>
<keyword evidence="1" id="KW-0472">Membrane</keyword>
<keyword evidence="1" id="KW-1133">Transmembrane helix</keyword>
<protein>
    <submittedName>
        <fullName evidence="2">Uncharacterized protein</fullName>
    </submittedName>
</protein>
<sequence length="69" mass="7855">MWIDEEGCEDLVRQSWVFDNSSAFDLPTSYIFRIIQHLAYLVFCGAILGLCLHLSLGFDYGISHMPVIS</sequence>
<dbReference type="EMBL" id="CAEKDK010000007">
    <property type="protein sequence ID" value="CAB4286428.1"/>
    <property type="molecule type" value="Genomic_DNA"/>
</dbReference>
<keyword evidence="1" id="KW-0812">Transmembrane</keyword>
<name>A0A6J5VKE4_PRUAR</name>
<proteinExistence type="predicted"/>
<reference evidence="2 3" key="1">
    <citation type="submission" date="2020-05" db="EMBL/GenBank/DDBJ databases">
        <authorList>
            <person name="Campoy J."/>
            <person name="Schneeberger K."/>
            <person name="Spophaly S."/>
        </authorList>
    </citation>
    <scope>NUCLEOTIDE SEQUENCE [LARGE SCALE GENOMIC DNA]</scope>
    <source>
        <strain evidence="2">PruArmRojPasFocal</strain>
    </source>
</reference>
<feature type="transmembrane region" description="Helical" evidence="1">
    <location>
        <begin position="38"/>
        <end position="56"/>
    </location>
</feature>
<gene>
    <name evidence="2" type="ORF">CURHAP_LOCUS43664</name>
</gene>
<organism evidence="2 3">
    <name type="scientific">Prunus armeniaca</name>
    <name type="common">Apricot</name>
    <name type="synonym">Armeniaca vulgaris</name>
    <dbReference type="NCBI Taxonomy" id="36596"/>
    <lineage>
        <taxon>Eukaryota</taxon>
        <taxon>Viridiplantae</taxon>
        <taxon>Streptophyta</taxon>
        <taxon>Embryophyta</taxon>
        <taxon>Tracheophyta</taxon>
        <taxon>Spermatophyta</taxon>
        <taxon>Magnoliopsida</taxon>
        <taxon>eudicotyledons</taxon>
        <taxon>Gunneridae</taxon>
        <taxon>Pentapetalae</taxon>
        <taxon>rosids</taxon>
        <taxon>fabids</taxon>
        <taxon>Rosales</taxon>
        <taxon>Rosaceae</taxon>
        <taxon>Amygdaloideae</taxon>
        <taxon>Amygdaleae</taxon>
        <taxon>Prunus</taxon>
    </lineage>
</organism>
<dbReference type="AlphaFoldDB" id="A0A6J5VKE4"/>
<dbReference type="Proteomes" id="UP000507222">
    <property type="component" value="Unassembled WGS sequence"/>
</dbReference>
<evidence type="ECO:0000313" key="2">
    <source>
        <dbReference type="EMBL" id="CAB4286428.1"/>
    </source>
</evidence>
<accession>A0A6J5VKE4</accession>